<dbReference type="SUPFAM" id="SSF69047">
    <property type="entry name" value="Hypothetical protein YjbJ"/>
    <property type="match status" value="1"/>
</dbReference>
<sequence length="178" mass="18376">MSDKNTSTLQSYVDQASGAMQSALGSITGNNADKSQGENRKAAADAKDDLSHTGGTLGGLSFSSTGVAANDPNRTTGSYNQTMGSAKEAIGSLTGMESMRSAGERQNQEGKGQEAQGQLSDLGGGMADRAKGAVGGAFHSLTGDEEGKARAERQHDQGKTLQRGVESELDKKADAQRY</sequence>
<name>M2N582_BAUPA</name>
<feature type="compositionally biased region" description="Polar residues" evidence="1">
    <location>
        <begin position="72"/>
        <end position="84"/>
    </location>
</feature>
<dbReference type="Proteomes" id="UP000011761">
    <property type="component" value="Unassembled WGS sequence"/>
</dbReference>
<feature type="compositionally biased region" description="Polar residues" evidence="1">
    <location>
        <begin position="24"/>
        <end position="34"/>
    </location>
</feature>
<feature type="compositionally biased region" description="Basic and acidic residues" evidence="1">
    <location>
        <begin position="35"/>
        <end position="51"/>
    </location>
</feature>
<reference evidence="2 3" key="1">
    <citation type="journal article" date="2012" name="PLoS Pathog.">
        <title>Diverse lifestyles and strategies of plant pathogenesis encoded in the genomes of eighteen Dothideomycetes fungi.</title>
        <authorList>
            <person name="Ohm R.A."/>
            <person name="Feau N."/>
            <person name="Henrissat B."/>
            <person name="Schoch C.L."/>
            <person name="Horwitz B.A."/>
            <person name="Barry K.W."/>
            <person name="Condon B.J."/>
            <person name="Copeland A.C."/>
            <person name="Dhillon B."/>
            <person name="Glaser F."/>
            <person name="Hesse C.N."/>
            <person name="Kosti I."/>
            <person name="LaButti K."/>
            <person name="Lindquist E.A."/>
            <person name="Lucas S."/>
            <person name="Salamov A.A."/>
            <person name="Bradshaw R.E."/>
            <person name="Ciuffetti L."/>
            <person name="Hamelin R.C."/>
            <person name="Kema G.H.J."/>
            <person name="Lawrence C."/>
            <person name="Scott J.A."/>
            <person name="Spatafora J.W."/>
            <person name="Turgeon B.G."/>
            <person name="de Wit P.J.G.M."/>
            <person name="Zhong S."/>
            <person name="Goodwin S.B."/>
            <person name="Grigoriev I.V."/>
        </authorList>
    </citation>
    <scope>NUCLEOTIDE SEQUENCE [LARGE SCALE GENOMIC DNA]</scope>
    <source>
        <strain evidence="2 3">UAMH 10762</strain>
    </source>
</reference>
<evidence type="ECO:0000313" key="2">
    <source>
        <dbReference type="EMBL" id="EMC99178.1"/>
    </source>
</evidence>
<proteinExistence type="predicted"/>
<dbReference type="OrthoDB" id="5309565at2759"/>
<feature type="compositionally biased region" description="Basic and acidic residues" evidence="1">
    <location>
        <begin position="165"/>
        <end position="178"/>
    </location>
</feature>
<feature type="region of interest" description="Disordered" evidence="1">
    <location>
        <begin position="24"/>
        <end position="178"/>
    </location>
</feature>
<dbReference type="HOGENOM" id="CLU_105959_0_0_1"/>
<dbReference type="GeneID" id="19111502"/>
<dbReference type="STRING" id="717646.M2N582"/>
<evidence type="ECO:0008006" key="4">
    <source>
        <dbReference type="Google" id="ProtNLM"/>
    </source>
</evidence>
<evidence type="ECO:0000313" key="3">
    <source>
        <dbReference type="Proteomes" id="UP000011761"/>
    </source>
</evidence>
<keyword evidence="3" id="KW-1185">Reference proteome</keyword>
<dbReference type="PANTHER" id="PTHR40460:SF1">
    <property type="entry name" value="CSBD-LIKE DOMAIN-CONTAINING PROTEIN"/>
    <property type="match status" value="1"/>
</dbReference>
<dbReference type="RefSeq" id="XP_007673593.1">
    <property type="nucleotide sequence ID" value="XM_007675403.1"/>
</dbReference>
<evidence type="ECO:0000256" key="1">
    <source>
        <dbReference type="SAM" id="MobiDB-lite"/>
    </source>
</evidence>
<dbReference type="EMBL" id="KB445552">
    <property type="protein sequence ID" value="EMC99178.1"/>
    <property type="molecule type" value="Genomic_DNA"/>
</dbReference>
<protein>
    <recommendedName>
        <fullName evidence="4">CsbD-like domain-containing protein</fullName>
    </recommendedName>
</protein>
<dbReference type="KEGG" id="bcom:BAUCODRAFT_31509"/>
<feature type="compositionally biased region" description="Basic and acidic residues" evidence="1">
    <location>
        <begin position="102"/>
        <end position="112"/>
    </location>
</feature>
<dbReference type="PANTHER" id="PTHR40460">
    <property type="entry name" value="CHROMOSOME 1, WHOLE GENOME SHOTGUN SEQUENCE"/>
    <property type="match status" value="1"/>
</dbReference>
<dbReference type="AlphaFoldDB" id="M2N582"/>
<feature type="compositionally biased region" description="Basic and acidic residues" evidence="1">
    <location>
        <begin position="145"/>
        <end position="158"/>
    </location>
</feature>
<dbReference type="OMA" id="NTGDQAK"/>
<organism evidence="2 3">
    <name type="scientific">Baudoinia panamericana (strain UAMH 10762)</name>
    <name type="common">Angels' share fungus</name>
    <name type="synonym">Baudoinia compniacensis (strain UAMH 10762)</name>
    <dbReference type="NCBI Taxonomy" id="717646"/>
    <lineage>
        <taxon>Eukaryota</taxon>
        <taxon>Fungi</taxon>
        <taxon>Dikarya</taxon>
        <taxon>Ascomycota</taxon>
        <taxon>Pezizomycotina</taxon>
        <taxon>Dothideomycetes</taxon>
        <taxon>Dothideomycetidae</taxon>
        <taxon>Mycosphaerellales</taxon>
        <taxon>Teratosphaeriaceae</taxon>
        <taxon>Baudoinia</taxon>
    </lineage>
</organism>
<gene>
    <name evidence="2" type="ORF">BAUCODRAFT_31509</name>
</gene>
<dbReference type="InterPro" id="IPR036629">
    <property type="entry name" value="YjbJ_sf"/>
</dbReference>
<accession>M2N582</accession>
<dbReference type="eggNOG" id="ENOG502SEKR">
    <property type="taxonomic scope" value="Eukaryota"/>
</dbReference>